<feature type="region of interest" description="Disordered" evidence="6">
    <location>
        <begin position="515"/>
        <end position="547"/>
    </location>
</feature>
<dbReference type="GO" id="GO:0034506">
    <property type="term" value="C:chromosome, centromeric core domain"/>
    <property type="evidence" value="ECO:0007669"/>
    <property type="project" value="TreeGrafter"/>
</dbReference>
<accession>A0A439CVV6</accession>
<organism evidence="8 9">
    <name type="scientific">Xylaria grammica</name>
    <dbReference type="NCBI Taxonomy" id="363999"/>
    <lineage>
        <taxon>Eukaryota</taxon>
        <taxon>Fungi</taxon>
        <taxon>Dikarya</taxon>
        <taxon>Ascomycota</taxon>
        <taxon>Pezizomycotina</taxon>
        <taxon>Sordariomycetes</taxon>
        <taxon>Xylariomycetidae</taxon>
        <taxon>Xylariales</taxon>
        <taxon>Xylariaceae</taxon>
        <taxon>Xylaria</taxon>
    </lineage>
</organism>
<evidence type="ECO:0000256" key="6">
    <source>
        <dbReference type="SAM" id="MobiDB-lite"/>
    </source>
</evidence>
<evidence type="ECO:0000313" key="9">
    <source>
        <dbReference type="Proteomes" id="UP000286045"/>
    </source>
</evidence>
<comment type="caution">
    <text evidence="8">The sequence shown here is derived from an EMBL/GenBank/DDBJ whole genome shotgun (WGS) entry which is preliminary data.</text>
</comment>
<keyword evidence="5" id="KW-0539">Nucleus</keyword>
<dbReference type="InterPro" id="IPR018617">
    <property type="entry name" value="Ima1_N"/>
</dbReference>
<dbReference type="Pfam" id="PF09779">
    <property type="entry name" value="Ima1_N"/>
    <property type="match status" value="1"/>
</dbReference>
<dbReference type="Proteomes" id="UP000286045">
    <property type="component" value="Unassembled WGS sequence"/>
</dbReference>
<feature type="region of interest" description="Disordered" evidence="6">
    <location>
        <begin position="459"/>
        <end position="481"/>
    </location>
</feature>
<name>A0A439CVV6_9PEZI</name>
<evidence type="ECO:0000256" key="4">
    <source>
        <dbReference type="ARBA" id="ARBA00023136"/>
    </source>
</evidence>
<evidence type="ECO:0000256" key="1">
    <source>
        <dbReference type="ARBA" id="ARBA00004473"/>
    </source>
</evidence>
<feature type="compositionally biased region" description="Polar residues" evidence="6">
    <location>
        <begin position="345"/>
        <end position="367"/>
    </location>
</feature>
<dbReference type="PANTHER" id="PTHR28538:SF1">
    <property type="entry name" value="INTEGRAL INNER NUCLEAR MEMBRANE PROTEIN IMA1"/>
    <property type="match status" value="1"/>
</dbReference>
<feature type="domain" description="Ima1 N-terminal" evidence="7">
    <location>
        <begin position="10"/>
        <end position="149"/>
    </location>
</feature>
<reference evidence="8 9" key="1">
    <citation type="submission" date="2018-12" db="EMBL/GenBank/DDBJ databases">
        <title>Draft genome sequence of Xylaria grammica IHI A82.</title>
        <authorList>
            <person name="Buettner E."/>
            <person name="Kellner H."/>
        </authorList>
    </citation>
    <scope>NUCLEOTIDE SEQUENCE [LARGE SCALE GENOMIC DNA]</scope>
    <source>
        <strain evidence="8 9">IHI A82</strain>
    </source>
</reference>
<gene>
    <name evidence="8" type="ORF">EKO27_g8765</name>
</gene>
<sequence>MRTLLSRGFLRCFYCGQWSNLRFEGQKSFDCSKCDATNWLDRNGEITDPPATAAEGFGRNNVQYAISRSPPPRSPSPLASAAGGLVNDSIFCTACLRNQHMLNSALAQFEWPDAATDPNYSSRERKYWKLKRELEARYPQVCQDCLPKVNKKLNQASYTAQTDHLKRMVGRTRSQRATVKRRGILDAVDFVGELSWYAGFVLQAVWHLMVVSLLFTESYASAPEDGHWIPTSLALSIAQYGKSQQLPATSQLGAQLVIPLVMVQVYWKAKKSIHTDTTPLFRQPVGLTAGLHTASDERSTTKDPDDLSNILTEVLNSPTAQRNETTRTPVPQVTSHPAGLGFLTHGNSSGRSTAIPISQVTNGTTRLPQVGRPATHGDNDGDDDDDDDPMDWSPSASQHRAFSTYNPYKVKNINPRFSDVPTEPKPGPLWYKVPPAPTNPAQRLRNPSMRPIIREAPKEKKESFFRPTRQDAVASTNESQQDLATLSLAAPKFYAPEPKDDPRDGLLSLFENSFSLSPSPEEDRQGRRQNPQKTGASDFPIQGDTTIPNRTKTRIAELVALIAALLSWVFALGSEEHYRQSVALASICVCLIVSIRLAADLEVDHQIRGNTRPSVLTPSFSKVALVQVFAVILFMWKIWSGISVSPSSGTYGNTLFGSIIIHQLWHIFE</sequence>
<evidence type="ECO:0000256" key="5">
    <source>
        <dbReference type="ARBA" id="ARBA00023242"/>
    </source>
</evidence>
<feature type="compositionally biased region" description="Polar residues" evidence="6">
    <location>
        <begin position="394"/>
        <end position="406"/>
    </location>
</feature>
<evidence type="ECO:0000259" key="7">
    <source>
        <dbReference type="Pfam" id="PF09779"/>
    </source>
</evidence>
<proteinExistence type="predicted"/>
<dbReference type="InterPro" id="IPR042321">
    <property type="entry name" value="Ima1"/>
</dbReference>
<dbReference type="GO" id="GO:0044732">
    <property type="term" value="C:mitotic spindle pole body"/>
    <property type="evidence" value="ECO:0007669"/>
    <property type="project" value="TreeGrafter"/>
</dbReference>
<comment type="subcellular location">
    <subcellularLocation>
        <location evidence="1">Nucleus inner membrane</location>
        <topology evidence="1">Multi-pass membrane protein</topology>
    </subcellularLocation>
</comment>
<feature type="compositionally biased region" description="Polar residues" evidence="6">
    <location>
        <begin position="314"/>
        <end position="335"/>
    </location>
</feature>
<feature type="region of interest" description="Disordered" evidence="6">
    <location>
        <begin position="314"/>
        <end position="445"/>
    </location>
</feature>
<evidence type="ECO:0000256" key="3">
    <source>
        <dbReference type="ARBA" id="ARBA00022989"/>
    </source>
</evidence>
<keyword evidence="9" id="KW-1185">Reference proteome</keyword>
<dbReference type="GO" id="GO:0034992">
    <property type="term" value="C:microtubule organizing center attachment site"/>
    <property type="evidence" value="ECO:0007669"/>
    <property type="project" value="TreeGrafter"/>
</dbReference>
<keyword evidence="2" id="KW-0812">Transmembrane</keyword>
<keyword evidence="4" id="KW-0472">Membrane</keyword>
<keyword evidence="3" id="KW-1133">Transmembrane helix</keyword>
<dbReference type="AlphaFoldDB" id="A0A439CVV6"/>
<dbReference type="GO" id="GO:0071765">
    <property type="term" value="P:nuclear inner membrane organization"/>
    <property type="evidence" value="ECO:0007669"/>
    <property type="project" value="InterPro"/>
</dbReference>
<dbReference type="EMBL" id="RYZI01000345">
    <property type="protein sequence ID" value="RWA06339.1"/>
    <property type="molecule type" value="Genomic_DNA"/>
</dbReference>
<feature type="compositionally biased region" description="Acidic residues" evidence="6">
    <location>
        <begin position="380"/>
        <end position="390"/>
    </location>
</feature>
<dbReference type="STRING" id="363999.A0A439CVV6"/>
<dbReference type="GO" id="GO:0005637">
    <property type="term" value="C:nuclear inner membrane"/>
    <property type="evidence" value="ECO:0007669"/>
    <property type="project" value="UniProtKB-SubCell"/>
</dbReference>
<evidence type="ECO:0000313" key="8">
    <source>
        <dbReference type="EMBL" id="RWA06339.1"/>
    </source>
</evidence>
<dbReference type="PANTHER" id="PTHR28538">
    <property type="entry name" value="INTEGRAL INNER NUCLEAR MEMBRANE PROTEIN IMA1"/>
    <property type="match status" value="1"/>
</dbReference>
<evidence type="ECO:0000256" key="2">
    <source>
        <dbReference type="ARBA" id="ARBA00022692"/>
    </source>
</evidence>
<protein>
    <recommendedName>
        <fullName evidence="7">Ima1 N-terminal domain-containing protein</fullName>
    </recommendedName>
</protein>